<proteinExistence type="predicted"/>
<reference evidence="1" key="1">
    <citation type="journal article" date="2020" name="mSystems">
        <title>Genome- and Community-Level Interaction Insights into Carbon Utilization and Element Cycling Functions of Hydrothermarchaeota in Hydrothermal Sediment.</title>
        <authorList>
            <person name="Zhou Z."/>
            <person name="Liu Y."/>
            <person name="Xu W."/>
            <person name="Pan J."/>
            <person name="Luo Z.H."/>
            <person name="Li M."/>
        </authorList>
    </citation>
    <scope>NUCLEOTIDE SEQUENCE [LARGE SCALE GENOMIC DNA]</scope>
    <source>
        <strain evidence="1">SpSt-769</strain>
    </source>
</reference>
<organism evidence="1">
    <name type="scientific">Desulfomonile tiedjei</name>
    <dbReference type="NCBI Taxonomy" id="2358"/>
    <lineage>
        <taxon>Bacteria</taxon>
        <taxon>Pseudomonadati</taxon>
        <taxon>Thermodesulfobacteriota</taxon>
        <taxon>Desulfomonilia</taxon>
        <taxon>Desulfomonilales</taxon>
        <taxon>Desulfomonilaceae</taxon>
        <taxon>Desulfomonile</taxon>
    </lineage>
</organism>
<dbReference type="EMBL" id="DTGT01000070">
    <property type="protein sequence ID" value="HGH60098.1"/>
    <property type="molecule type" value="Genomic_DNA"/>
</dbReference>
<comment type="caution">
    <text evidence="1">The sequence shown here is derived from an EMBL/GenBank/DDBJ whole genome shotgun (WGS) entry which is preliminary data.</text>
</comment>
<name>A0A7C4AQH2_9BACT</name>
<gene>
    <name evidence="1" type="ORF">ENV54_02230</name>
</gene>
<accession>A0A7C4AQH2</accession>
<evidence type="ECO:0000313" key="1">
    <source>
        <dbReference type="EMBL" id="HGH60098.1"/>
    </source>
</evidence>
<dbReference type="AlphaFoldDB" id="A0A7C4AQH2"/>
<protein>
    <submittedName>
        <fullName evidence="1">Uncharacterized protein</fullName>
    </submittedName>
</protein>
<sequence>MESDFDNLTQNDLLELARRIKADYFPEWDAENAWVFECVDDCNGAVGLAVYKEKKIKATQTSREKLPLLLIHAICHAACHKRDLGHGKHWQNRMLKAARDAEHKYGDLPLAAALRNEVQGYQRSARLQGSGKNIVYSRLRDAVHDVHREFDKNRSTRFI</sequence>